<comment type="caution">
    <text evidence="3">The sequence shown here is derived from an EMBL/GenBank/DDBJ whole genome shotgun (WGS) entry which is preliminary data.</text>
</comment>
<gene>
    <name evidence="3" type="ORF">LTR25_006485</name>
</gene>
<keyword evidence="4" id="KW-1185">Reference proteome</keyword>
<feature type="region of interest" description="Disordered" evidence="2">
    <location>
        <begin position="418"/>
        <end position="466"/>
    </location>
</feature>
<organism evidence="3 4">
    <name type="scientific">Vermiconidia calcicola</name>
    <dbReference type="NCBI Taxonomy" id="1690605"/>
    <lineage>
        <taxon>Eukaryota</taxon>
        <taxon>Fungi</taxon>
        <taxon>Dikarya</taxon>
        <taxon>Ascomycota</taxon>
        <taxon>Pezizomycotina</taxon>
        <taxon>Dothideomycetes</taxon>
        <taxon>Dothideomycetidae</taxon>
        <taxon>Mycosphaerellales</taxon>
        <taxon>Extremaceae</taxon>
        <taxon>Vermiconidia</taxon>
    </lineage>
</organism>
<feature type="region of interest" description="Disordered" evidence="2">
    <location>
        <begin position="149"/>
        <end position="227"/>
    </location>
</feature>
<feature type="compositionally biased region" description="Basic and acidic residues" evidence="2">
    <location>
        <begin position="150"/>
        <end position="160"/>
    </location>
</feature>
<evidence type="ECO:0000313" key="4">
    <source>
        <dbReference type="Proteomes" id="UP001345827"/>
    </source>
</evidence>
<name>A0AAV9Q3F3_9PEZI</name>
<reference evidence="3 4" key="1">
    <citation type="submission" date="2023-06" db="EMBL/GenBank/DDBJ databases">
        <title>Black Yeasts Isolated from many extreme environments.</title>
        <authorList>
            <person name="Coleine C."/>
            <person name="Stajich J.E."/>
            <person name="Selbmann L."/>
        </authorList>
    </citation>
    <scope>NUCLEOTIDE SEQUENCE [LARGE SCALE GENOMIC DNA]</scope>
    <source>
        <strain evidence="3 4">CCFEE 5887</strain>
    </source>
</reference>
<evidence type="ECO:0000256" key="2">
    <source>
        <dbReference type="SAM" id="MobiDB-lite"/>
    </source>
</evidence>
<dbReference type="EMBL" id="JAXLQG010000011">
    <property type="protein sequence ID" value="KAK5534453.1"/>
    <property type="molecule type" value="Genomic_DNA"/>
</dbReference>
<proteinExistence type="predicted"/>
<feature type="compositionally biased region" description="Basic and acidic residues" evidence="2">
    <location>
        <begin position="31"/>
        <end position="41"/>
    </location>
</feature>
<accession>A0AAV9Q3F3</accession>
<feature type="region of interest" description="Disordered" evidence="2">
    <location>
        <begin position="1"/>
        <end position="47"/>
    </location>
</feature>
<feature type="coiled-coil region" evidence="1">
    <location>
        <begin position="339"/>
        <end position="385"/>
    </location>
</feature>
<evidence type="ECO:0000313" key="3">
    <source>
        <dbReference type="EMBL" id="KAK5534453.1"/>
    </source>
</evidence>
<sequence>MTTMEAASAQEDASALSDQDLPDDEDSDVTEYFRPDEEYTSDRPSTPPNFVQYCHHCYQSLLHMSAQGKSKHRKRCEKSFEGGKRRPGAEKAKKTGICPHCNTDISALAEPAGHRFRCKKRNEAKTQKDQGETVICTYCSKDITELNNPDAHRSRCRDQRATQALGTPKHRLVQPDDIEAAAEFSTVNRFQDDSSSSNELGTSRDDESGEADNSGGESAGAKEIRHGKRLGFDTLTHRQKGHDKQIGASDTWKATQKAELERERANNRFVASTFTNNKEALRLREEKLYRQKAEFAEAMYKQENEFAEAIYKQETDFVEAMYGQEAALVEGTYQQIAEFAEAKALLKRQQKDLARREARVAEREAEMAEKGAQVAEKEAQVAERETRVGELINSLVIWHEHFGQQFDALRAQSTPSAVPTIMTTPAHPPLGTSPAQQQKSRIPRQVPRPKTSHIGTAASPDRRAAT</sequence>
<dbReference type="AlphaFoldDB" id="A0AAV9Q3F3"/>
<dbReference type="Proteomes" id="UP001345827">
    <property type="component" value="Unassembled WGS sequence"/>
</dbReference>
<protein>
    <submittedName>
        <fullName evidence="3">Uncharacterized protein</fullName>
    </submittedName>
</protein>
<feature type="compositionally biased region" description="Polar residues" evidence="2">
    <location>
        <begin position="185"/>
        <end position="201"/>
    </location>
</feature>
<keyword evidence="1" id="KW-0175">Coiled coil</keyword>
<evidence type="ECO:0000256" key="1">
    <source>
        <dbReference type="SAM" id="Coils"/>
    </source>
</evidence>
<feature type="compositionally biased region" description="Acidic residues" evidence="2">
    <location>
        <begin position="20"/>
        <end position="29"/>
    </location>
</feature>